<organism evidence="2 3">
    <name type="scientific">Portunus trituberculatus</name>
    <name type="common">Swimming crab</name>
    <name type="synonym">Neptunus trituberculatus</name>
    <dbReference type="NCBI Taxonomy" id="210409"/>
    <lineage>
        <taxon>Eukaryota</taxon>
        <taxon>Metazoa</taxon>
        <taxon>Ecdysozoa</taxon>
        <taxon>Arthropoda</taxon>
        <taxon>Crustacea</taxon>
        <taxon>Multicrustacea</taxon>
        <taxon>Malacostraca</taxon>
        <taxon>Eumalacostraca</taxon>
        <taxon>Eucarida</taxon>
        <taxon>Decapoda</taxon>
        <taxon>Pleocyemata</taxon>
        <taxon>Brachyura</taxon>
        <taxon>Eubrachyura</taxon>
        <taxon>Portunoidea</taxon>
        <taxon>Portunidae</taxon>
        <taxon>Portuninae</taxon>
        <taxon>Portunus</taxon>
    </lineage>
</organism>
<gene>
    <name evidence="2" type="ORF">E2C01_100721</name>
</gene>
<dbReference type="Proteomes" id="UP000324222">
    <property type="component" value="Unassembled WGS sequence"/>
</dbReference>
<evidence type="ECO:0000256" key="1">
    <source>
        <dbReference type="SAM" id="MobiDB-lite"/>
    </source>
</evidence>
<accession>A0A5B7KE17</accession>
<evidence type="ECO:0000313" key="3">
    <source>
        <dbReference type="Proteomes" id="UP000324222"/>
    </source>
</evidence>
<name>A0A5B7KE17_PORTR</name>
<feature type="compositionally biased region" description="Basic and acidic residues" evidence="1">
    <location>
        <begin position="1"/>
        <end position="37"/>
    </location>
</feature>
<feature type="region of interest" description="Disordered" evidence="1">
    <location>
        <begin position="1"/>
        <end position="50"/>
    </location>
</feature>
<evidence type="ECO:0000313" key="2">
    <source>
        <dbReference type="EMBL" id="MPD05004.1"/>
    </source>
</evidence>
<protein>
    <submittedName>
        <fullName evidence="2">Uncharacterized protein</fullName>
    </submittedName>
</protein>
<comment type="caution">
    <text evidence="2">The sequence shown here is derived from an EMBL/GenBank/DDBJ whole genome shotgun (WGS) entry which is preliminary data.</text>
</comment>
<keyword evidence="3" id="KW-1185">Reference proteome</keyword>
<proteinExistence type="predicted"/>
<sequence>MPRDLNGDKDSWDEDTRDHSTTHQHETNTRSRREMSHVQRGVMGQTTARDHHNDISRLDLVLQSRAGVSCCGLVCLHPTRLYLRSDLAAWTRAVTKRSILALKPRVKHPRIVTFIGKANAFRWWARKRCRSV</sequence>
<dbReference type="AlphaFoldDB" id="A0A5B7KE17"/>
<dbReference type="EMBL" id="VSRR010143903">
    <property type="protein sequence ID" value="MPD05004.1"/>
    <property type="molecule type" value="Genomic_DNA"/>
</dbReference>
<reference evidence="2 3" key="1">
    <citation type="submission" date="2019-05" db="EMBL/GenBank/DDBJ databases">
        <title>Another draft genome of Portunus trituberculatus and its Hox gene families provides insights of decapod evolution.</title>
        <authorList>
            <person name="Jeong J.-H."/>
            <person name="Song I."/>
            <person name="Kim S."/>
            <person name="Choi T."/>
            <person name="Kim D."/>
            <person name="Ryu S."/>
            <person name="Kim W."/>
        </authorList>
    </citation>
    <scope>NUCLEOTIDE SEQUENCE [LARGE SCALE GENOMIC DNA]</scope>
    <source>
        <tissue evidence="2">Muscle</tissue>
    </source>
</reference>